<dbReference type="InterPro" id="IPR036390">
    <property type="entry name" value="WH_DNA-bd_sf"/>
</dbReference>
<dbReference type="OrthoDB" id="7005926at2"/>
<dbReference type="PANTHER" id="PTHR43537">
    <property type="entry name" value="TRANSCRIPTIONAL REGULATOR, GNTR FAMILY"/>
    <property type="match status" value="1"/>
</dbReference>
<evidence type="ECO:0000256" key="3">
    <source>
        <dbReference type="ARBA" id="ARBA00023163"/>
    </source>
</evidence>
<dbReference type="GO" id="GO:0003677">
    <property type="term" value="F:DNA binding"/>
    <property type="evidence" value="ECO:0007669"/>
    <property type="project" value="UniProtKB-KW"/>
</dbReference>
<keyword evidence="2" id="KW-0238">DNA-binding</keyword>
<dbReference type="EMBL" id="LS483470">
    <property type="protein sequence ID" value="SQI40114.1"/>
    <property type="molecule type" value="Genomic_DNA"/>
</dbReference>
<dbReference type="Pfam" id="PF07729">
    <property type="entry name" value="FCD"/>
    <property type="match status" value="1"/>
</dbReference>
<dbReference type="Proteomes" id="UP000249005">
    <property type="component" value="Chromosome 1"/>
</dbReference>
<dbReference type="CDD" id="cd07377">
    <property type="entry name" value="WHTH_GntR"/>
    <property type="match status" value="1"/>
</dbReference>
<dbReference type="Pfam" id="PF00392">
    <property type="entry name" value="GntR"/>
    <property type="match status" value="1"/>
</dbReference>
<gene>
    <name evidence="5" type="primary">lutR_3</name>
    <name evidence="5" type="ORF">NCTC12151_01558</name>
</gene>
<dbReference type="KEGG" id="lri:NCTC12151_01558"/>
<proteinExistence type="predicted"/>
<dbReference type="InterPro" id="IPR036388">
    <property type="entry name" value="WH-like_DNA-bd_sf"/>
</dbReference>
<reference evidence="5 6" key="1">
    <citation type="submission" date="2018-06" db="EMBL/GenBank/DDBJ databases">
        <authorList>
            <consortium name="Pathogen Informatics"/>
            <person name="Doyle S."/>
        </authorList>
    </citation>
    <scope>NUCLEOTIDE SEQUENCE [LARGE SCALE GENOMIC DNA]</scope>
    <source>
        <strain evidence="5 6">NCTC12151</strain>
    </source>
</reference>
<keyword evidence="6" id="KW-1185">Reference proteome</keyword>
<dbReference type="SUPFAM" id="SSF48008">
    <property type="entry name" value="GntR ligand-binding domain-like"/>
    <property type="match status" value="1"/>
</dbReference>
<dbReference type="Gene3D" id="1.10.10.10">
    <property type="entry name" value="Winged helix-like DNA-binding domain superfamily/Winged helix DNA-binding domain"/>
    <property type="match status" value="1"/>
</dbReference>
<keyword evidence="1" id="KW-0805">Transcription regulation</keyword>
<dbReference type="SMART" id="SM00895">
    <property type="entry name" value="FCD"/>
    <property type="match status" value="1"/>
</dbReference>
<protein>
    <submittedName>
        <fullName evidence="5">L-lactate utilization operon repressor</fullName>
    </submittedName>
</protein>
<feature type="domain" description="HTH gntR-type" evidence="4">
    <location>
        <begin position="14"/>
        <end position="82"/>
    </location>
</feature>
<evidence type="ECO:0000259" key="4">
    <source>
        <dbReference type="PROSITE" id="PS50949"/>
    </source>
</evidence>
<dbReference type="SUPFAM" id="SSF46785">
    <property type="entry name" value="Winged helix' DNA-binding domain"/>
    <property type="match status" value="1"/>
</dbReference>
<dbReference type="InterPro" id="IPR000524">
    <property type="entry name" value="Tscrpt_reg_HTH_GntR"/>
</dbReference>
<dbReference type="NCBIfam" id="NF003011">
    <property type="entry name" value="PRK03837.1"/>
    <property type="match status" value="1"/>
</dbReference>
<dbReference type="AlphaFoldDB" id="A0A2X4XTS0"/>
<name>A0A2X4XTS0_9GAMM</name>
<dbReference type="InterPro" id="IPR008920">
    <property type="entry name" value="TF_FadR/GntR_C"/>
</dbReference>
<evidence type="ECO:0000313" key="6">
    <source>
        <dbReference type="Proteomes" id="UP000249005"/>
    </source>
</evidence>
<dbReference type="PRINTS" id="PR00035">
    <property type="entry name" value="HTHGNTR"/>
</dbReference>
<sequence>MTTPEMKPRVIQRKKLSDEVFEQLLNLIREEDMQPGDSMPTERELMALFGVGRPVVREAMQRLAGMGIISIRHGERSRIARVDMHSMIEQIDLTARHMLSSSSKNIDYLLEARIFFESGIAKIAAQKANAIDLTRLQHALDAMRNAPTHEEFVLSDMAFHQELARISGNPIYMAVSEAVFQWMADFRGEMLNFKPRDVTQKEHEDIYRCVAAHDPIAAEKAMIEHLDHVLMKSA</sequence>
<dbReference type="PROSITE" id="PS50949">
    <property type="entry name" value="HTH_GNTR"/>
    <property type="match status" value="1"/>
</dbReference>
<organism evidence="5 6">
    <name type="scientific">Leminorella richardii</name>
    <dbReference type="NCBI Taxonomy" id="158841"/>
    <lineage>
        <taxon>Bacteria</taxon>
        <taxon>Pseudomonadati</taxon>
        <taxon>Pseudomonadota</taxon>
        <taxon>Gammaproteobacteria</taxon>
        <taxon>Enterobacterales</taxon>
        <taxon>Budviciaceae</taxon>
        <taxon>Leminorella</taxon>
    </lineage>
</organism>
<evidence type="ECO:0000256" key="1">
    <source>
        <dbReference type="ARBA" id="ARBA00023015"/>
    </source>
</evidence>
<accession>A0A2X4XTS0</accession>
<dbReference type="RefSeq" id="WP_111740116.1">
    <property type="nucleotide sequence ID" value="NZ_LR698987.1"/>
</dbReference>
<dbReference type="InterPro" id="IPR011711">
    <property type="entry name" value="GntR_C"/>
</dbReference>
<evidence type="ECO:0000313" key="5">
    <source>
        <dbReference type="EMBL" id="SQI40114.1"/>
    </source>
</evidence>
<dbReference type="GO" id="GO:0003700">
    <property type="term" value="F:DNA-binding transcription factor activity"/>
    <property type="evidence" value="ECO:0007669"/>
    <property type="project" value="InterPro"/>
</dbReference>
<evidence type="ECO:0000256" key="2">
    <source>
        <dbReference type="ARBA" id="ARBA00023125"/>
    </source>
</evidence>
<dbReference type="Gene3D" id="1.20.120.530">
    <property type="entry name" value="GntR ligand-binding domain-like"/>
    <property type="match status" value="1"/>
</dbReference>
<dbReference type="PANTHER" id="PTHR43537:SF5">
    <property type="entry name" value="UXU OPERON TRANSCRIPTIONAL REGULATOR"/>
    <property type="match status" value="1"/>
</dbReference>
<dbReference type="SMART" id="SM00345">
    <property type="entry name" value="HTH_GNTR"/>
    <property type="match status" value="1"/>
</dbReference>
<keyword evidence="3" id="KW-0804">Transcription</keyword>